<reference evidence="2 3" key="1">
    <citation type="submission" date="2015-01" db="EMBL/GenBank/DDBJ databases">
        <title>Genome Sequencing of Rickettsiales.</title>
        <authorList>
            <person name="Daugherty S.C."/>
            <person name="Su Q."/>
            <person name="Abolude K."/>
            <person name="Beier-Sexton M."/>
            <person name="Carlyon J.A."/>
            <person name="Carter R."/>
            <person name="Day N.P."/>
            <person name="Dumler S.J."/>
            <person name="Dyachenko V."/>
            <person name="Godinez A."/>
            <person name="Kurtti T.J."/>
            <person name="Lichay M."/>
            <person name="Mullins K.E."/>
            <person name="Ott S."/>
            <person name="Pappas-Brown V."/>
            <person name="Paris D.H."/>
            <person name="Patel P."/>
            <person name="Richards A.L."/>
            <person name="Sadzewicz L."/>
            <person name="Sears K."/>
            <person name="Seidman D."/>
            <person name="Sengamalay N."/>
            <person name="Stenos J."/>
            <person name="Tallon L.J."/>
            <person name="Vincent G."/>
            <person name="Fraser C.M."/>
            <person name="Munderloh U."/>
            <person name="Dunning-Hotopp J.C."/>
        </authorList>
    </citation>
    <scope>NUCLEOTIDE SEQUENCE [LARGE SCALE GENOMIC DNA]</scope>
    <source>
        <strain evidence="2 3">Ac/Pa</strain>
    </source>
</reference>
<proteinExistence type="predicted"/>
<organism evidence="2 3">
    <name type="scientific">Rickettsia amblyommatis str. Ac/Pa</name>
    <dbReference type="NCBI Taxonomy" id="1359164"/>
    <lineage>
        <taxon>Bacteria</taxon>
        <taxon>Pseudomonadati</taxon>
        <taxon>Pseudomonadota</taxon>
        <taxon>Alphaproteobacteria</taxon>
        <taxon>Rickettsiales</taxon>
        <taxon>Rickettsiaceae</taxon>
        <taxon>Rickettsieae</taxon>
        <taxon>Rickettsia</taxon>
        <taxon>spotted fever group</taxon>
    </lineage>
</organism>
<keyword evidence="1" id="KW-0812">Transmembrane</keyword>
<dbReference type="Proteomes" id="UP000033556">
    <property type="component" value="Unassembled WGS sequence"/>
</dbReference>
<name>A0A0F3N505_RICAM</name>
<dbReference type="AlphaFoldDB" id="A0A0F3N505"/>
<sequence>MPKSIDSRWCYVIGLRGCLAFAFSGIIWSSRKNSTLLGTLLFVVLPSVSSCIMLDLIANHDTDI</sequence>
<gene>
    <name evidence="2" type="ORF">APHACPA_1801</name>
</gene>
<comment type="caution">
    <text evidence="2">The sequence shown here is derived from an EMBL/GenBank/DDBJ whole genome shotgun (WGS) entry which is preliminary data.</text>
</comment>
<protein>
    <submittedName>
        <fullName evidence="2">Putative membrane protein</fullName>
    </submittedName>
</protein>
<evidence type="ECO:0000313" key="3">
    <source>
        <dbReference type="Proteomes" id="UP000033556"/>
    </source>
</evidence>
<dbReference type="EMBL" id="LANR01000001">
    <property type="protein sequence ID" value="KJV62762.1"/>
    <property type="molecule type" value="Genomic_DNA"/>
</dbReference>
<evidence type="ECO:0000313" key="2">
    <source>
        <dbReference type="EMBL" id="KJV62762.1"/>
    </source>
</evidence>
<dbReference type="PATRIC" id="fig|1359164.3.peg.1775"/>
<keyword evidence="1" id="KW-1133">Transmembrane helix</keyword>
<keyword evidence="1" id="KW-0472">Membrane</keyword>
<dbReference type="RefSeq" id="WP_144010752.1">
    <property type="nucleotide sequence ID" value="NZ_LANR01000001.1"/>
</dbReference>
<keyword evidence="3" id="KW-1185">Reference proteome</keyword>
<accession>A0A0F3N505</accession>
<evidence type="ECO:0000256" key="1">
    <source>
        <dbReference type="SAM" id="Phobius"/>
    </source>
</evidence>
<feature type="transmembrane region" description="Helical" evidence="1">
    <location>
        <begin position="36"/>
        <end position="58"/>
    </location>
</feature>
<feature type="transmembrane region" description="Helical" evidence="1">
    <location>
        <begin position="9"/>
        <end position="30"/>
    </location>
</feature>